<name>A0ABS8CGH0_9RHOB</name>
<proteinExistence type="predicted"/>
<evidence type="ECO:0000256" key="1">
    <source>
        <dbReference type="SAM" id="MobiDB-lite"/>
    </source>
</evidence>
<comment type="caution">
    <text evidence="3">The sequence shown here is derived from an EMBL/GenBank/DDBJ whole genome shotgun (WGS) entry which is preliminary data.</text>
</comment>
<gene>
    <name evidence="3" type="ORF">H0485_00435</name>
</gene>
<feature type="region of interest" description="Disordered" evidence="1">
    <location>
        <begin position="29"/>
        <end position="55"/>
    </location>
</feature>
<reference evidence="3 4" key="1">
    <citation type="submission" date="2020-07" db="EMBL/GenBank/DDBJ databases">
        <title>Pseudogemmobacter sp. nov., isolated from poultry manure in Taiwan.</title>
        <authorList>
            <person name="Lin S.-Y."/>
            <person name="Tang Y.-S."/>
            <person name="Young C.-C."/>
        </authorList>
    </citation>
    <scope>NUCLEOTIDE SEQUENCE [LARGE SCALE GENOMIC DNA]</scope>
    <source>
        <strain evidence="3 4">CC-YST710</strain>
    </source>
</reference>
<protein>
    <submittedName>
        <fullName evidence="3">Uncharacterized protein</fullName>
    </submittedName>
</protein>
<evidence type="ECO:0000256" key="2">
    <source>
        <dbReference type="SAM" id="SignalP"/>
    </source>
</evidence>
<feature type="signal peptide" evidence="2">
    <location>
        <begin position="1"/>
        <end position="24"/>
    </location>
</feature>
<sequence>MTAGLRLVSALCSGLAVLAGPGLALDGPGAETAVAPDSGPQRRDCPAEAADPGLSGSDLAQQLQRSIAAIWQAGGVLPGTEGAKISVRLCPSKDPRAPLDVFIMDYQGPEGEAQQALFGALMAAIRRVAAPGRGFEAVMLELGRGDPDLVTLDLEFIAEAHGTGAAP</sequence>
<dbReference type="EMBL" id="JACDXX010000001">
    <property type="protein sequence ID" value="MCB5408472.1"/>
    <property type="molecule type" value="Genomic_DNA"/>
</dbReference>
<feature type="chain" id="PRO_5046545121" evidence="2">
    <location>
        <begin position="25"/>
        <end position="167"/>
    </location>
</feature>
<organism evidence="3 4">
    <name type="scientific">Pseudogemmobacter faecipullorum</name>
    <dbReference type="NCBI Taxonomy" id="2755041"/>
    <lineage>
        <taxon>Bacteria</taxon>
        <taxon>Pseudomonadati</taxon>
        <taxon>Pseudomonadota</taxon>
        <taxon>Alphaproteobacteria</taxon>
        <taxon>Rhodobacterales</taxon>
        <taxon>Paracoccaceae</taxon>
        <taxon>Pseudogemmobacter</taxon>
    </lineage>
</organism>
<evidence type="ECO:0000313" key="4">
    <source>
        <dbReference type="Proteomes" id="UP001198571"/>
    </source>
</evidence>
<keyword evidence="4" id="KW-1185">Reference proteome</keyword>
<dbReference type="RefSeq" id="WP_226933346.1">
    <property type="nucleotide sequence ID" value="NZ_JACDXX010000001.1"/>
</dbReference>
<dbReference type="Proteomes" id="UP001198571">
    <property type="component" value="Unassembled WGS sequence"/>
</dbReference>
<evidence type="ECO:0000313" key="3">
    <source>
        <dbReference type="EMBL" id="MCB5408472.1"/>
    </source>
</evidence>
<accession>A0ABS8CGH0</accession>
<keyword evidence="2" id="KW-0732">Signal</keyword>